<proteinExistence type="predicted"/>
<sequence>TFLFASSVGGIMGTVTNDPLNIQTNNASAIFIDASQNVGIGTASPASLLDVQGTVTVNGATVTLTQDTNFVLSGGINGMSIDGTTFSVDGSGNLVGIRTASPEGTLNILTASAGAVIPNSVADDLVIENSADVGMTLLSPDASPARVVFGSPGNAVGAFLNWTFDDDLFLLGAATSGGGFGFFAGGSEKVSIIAAGDVGVGATSPLELLHLLSGAPALYIQTTSSTNAMIILEDTDEAGCTSIVALNGLLTVATITCPS</sequence>
<gene>
    <name evidence="1" type="ORF">LCGC14_1330680</name>
</gene>
<reference evidence="1" key="1">
    <citation type="journal article" date="2015" name="Nature">
        <title>Complex archaea that bridge the gap between prokaryotes and eukaryotes.</title>
        <authorList>
            <person name="Spang A."/>
            <person name="Saw J.H."/>
            <person name="Jorgensen S.L."/>
            <person name="Zaremba-Niedzwiedzka K."/>
            <person name="Martijn J."/>
            <person name="Lind A.E."/>
            <person name="van Eijk R."/>
            <person name="Schleper C."/>
            <person name="Guy L."/>
            <person name="Ettema T.J."/>
        </authorList>
    </citation>
    <scope>NUCLEOTIDE SEQUENCE</scope>
</reference>
<protein>
    <submittedName>
        <fullName evidence="1">Uncharacterized protein</fullName>
    </submittedName>
</protein>
<name>A0A0F9KGR5_9ZZZZ</name>
<feature type="non-terminal residue" evidence="1">
    <location>
        <position position="1"/>
    </location>
</feature>
<organism evidence="1">
    <name type="scientific">marine sediment metagenome</name>
    <dbReference type="NCBI Taxonomy" id="412755"/>
    <lineage>
        <taxon>unclassified sequences</taxon>
        <taxon>metagenomes</taxon>
        <taxon>ecological metagenomes</taxon>
    </lineage>
</organism>
<dbReference type="EMBL" id="LAZR01008032">
    <property type="protein sequence ID" value="KKM81349.1"/>
    <property type="molecule type" value="Genomic_DNA"/>
</dbReference>
<evidence type="ECO:0000313" key="1">
    <source>
        <dbReference type="EMBL" id="KKM81349.1"/>
    </source>
</evidence>
<accession>A0A0F9KGR5</accession>
<comment type="caution">
    <text evidence="1">The sequence shown here is derived from an EMBL/GenBank/DDBJ whole genome shotgun (WGS) entry which is preliminary data.</text>
</comment>
<dbReference type="AlphaFoldDB" id="A0A0F9KGR5"/>